<keyword evidence="4" id="KW-1185">Reference proteome</keyword>
<dbReference type="AlphaFoldDB" id="A0A4Q7NDT7"/>
<keyword evidence="3" id="KW-0675">Receptor</keyword>
<proteinExistence type="inferred from homology"/>
<evidence type="ECO:0000256" key="2">
    <source>
        <dbReference type="SAM" id="SignalP"/>
    </source>
</evidence>
<dbReference type="PANTHER" id="PTHR42928">
    <property type="entry name" value="TRICARBOXYLATE-BINDING PROTEIN"/>
    <property type="match status" value="1"/>
</dbReference>
<comment type="caution">
    <text evidence="3">The sequence shown here is derived from an EMBL/GenBank/DDBJ whole genome shotgun (WGS) entry which is preliminary data.</text>
</comment>
<evidence type="ECO:0000256" key="1">
    <source>
        <dbReference type="ARBA" id="ARBA00006987"/>
    </source>
</evidence>
<gene>
    <name evidence="3" type="ORF">EV675_3763</name>
</gene>
<dbReference type="Pfam" id="PF03401">
    <property type="entry name" value="TctC"/>
    <property type="match status" value="1"/>
</dbReference>
<dbReference type="InterPro" id="IPR005064">
    <property type="entry name" value="BUG"/>
</dbReference>
<evidence type="ECO:0000313" key="3">
    <source>
        <dbReference type="EMBL" id="RZS81145.1"/>
    </source>
</evidence>
<dbReference type="Gene3D" id="3.40.190.10">
    <property type="entry name" value="Periplasmic binding protein-like II"/>
    <property type="match status" value="1"/>
</dbReference>
<dbReference type="OrthoDB" id="8678439at2"/>
<sequence length="333" mass="34539">MTSERPDPLQAARKMAAIGAATCAALAAGPAPALAADAFPSRPVILVVPYAPGGGADILARTVAKYLGREWNQPVVVESRAGGGTTIGASYVARARPDGYTLLVSVTQHAIAPSLFKQLPYDYLKDLAPVALLSDSPFILTVPERSPYANLSDLLAALQHKGGSMNFGSSGPASVPHLAGEMLNQATGAKATHIPFPGTAPAFTALLGEQIDYLFGDTSVLPSVLAGKVKALAVTTRDRSPALPKVPAMSETIPGFALSSWVGLEAPAGTPPAVIAAINAAVQKILKDPDLLKSFAETAKVPLPSTPAEYGDFRKAEVEKFRALTQKIGVKLE</sequence>
<dbReference type="CDD" id="cd13578">
    <property type="entry name" value="PBP2_Bug27"/>
    <property type="match status" value="1"/>
</dbReference>
<feature type="signal peptide" evidence="2">
    <location>
        <begin position="1"/>
        <end position="35"/>
    </location>
</feature>
<dbReference type="PANTHER" id="PTHR42928:SF5">
    <property type="entry name" value="BLR1237 PROTEIN"/>
    <property type="match status" value="1"/>
</dbReference>
<dbReference type="Proteomes" id="UP000292445">
    <property type="component" value="Unassembled WGS sequence"/>
</dbReference>
<feature type="chain" id="PRO_5020510757" evidence="2">
    <location>
        <begin position="36"/>
        <end position="333"/>
    </location>
</feature>
<reference evidence="3 4" key="1">
    <citation type="submission" date="2019-02" db="EMBL/GenBank/DDBJ databases">
        <title>Genomic Encyclopedia of Type Strains, Phase IV (KMG-IV): sequencing the most valuable type-strain genomes for metagenomic binning, comparative biology and taxonomic classification.</title>
        <authorList>
            <person name="Goeker M."/>
        </authorList>
    </citation>
    <scope>NUCLEOTIDE SEQUENCE [LARGE SCALE GENOMIC DNA]</scope>
    <source>
        <strain evidence="3 4">K24</strain>
    </source>
</reference>
<dbReference type="EMBL" id="SGXC01000002">
    <property type="protein sequence ID" value="RZS81145.1"/>
    <property type="molecule type" value="Genomic_DNA"/>
</dbReference>
<keyword evidence="2" id="KW-0732">Signal</keyword>
<accession>A0A4Q7NDT7</accession>
<dbReference type="Gene3D" id="3.40.190.150">
    <property type="entry name" value="Bordetella uptake gene, domain 1"/>
    <property type="match status" value="1"/>
</dbReference>
<dbReference type="RefSeq" id="WP_130358719.1">
    <property type="nucleotide sequence ID" value="NZ_SGXC01000002.1"/>
</dbReference>
<organism evidence="3 4">
    <name type="scientific">Pigmentiphaga kullae</name>
    <dbReference type="NCBI Taxonomy" id="151784"/>
    <lineage>
        <taxon>Bacteria</taxon>
        <taxon>Pseudomonadati</taxon>
        <taxon>Pseudomonadota</taxon>
        <taxon>Betaproteobacteria</taxon>
        <taxon>Burkholderiales</taxon>
        <taxon>Alcaligenaceae</taxon>
        <taxon>Pigmentiphaga</taxon>
    </lineage>
</organism>
<dbReference type="PIRSF" id="PIRSF017082">
    <property type="entry name" value="YflP"/>
    <property type="match status" value="1"/>
</dbReference>
<dbReference type="SUPFAM" id="SSF53850">
    <property type="entry name" value="Periplasmic binding protein-like II"/>
    <property type="match status" value="1"/>
</dbReference>
<comment type="similarity">
    <text evidence="1">Belongs to the UPF0065 (bug) family.</text>
</comment>
<evidence type="ECO:0000313" key="4">
    <source>
        <dbReference type="Proteomes" id="UP000292445"/>
    </source>
</evidence>
<name>A0A4Q7NDT7_9BURK</name>
<protein>
    <submittedName>
        <fullName evidence="3">Tripartite-type tricarboxylate transporter receptor subunit TctC</fullName>
    </submittedName>
</protein>
<dbReference type="InterPro" id="IPR042100">
    <property type="entry name" value="Bug_dom1"/>
</dbReference>